<proteinExistence type="inferred from homology"/>
<sequence>MPASDYVKNLRAKVGQDVIMFPTVSAIVLNDRGEVLLGQRSDNRQWSVIAGMMDPGEQPADALVREVLEETGVEVKIERVAGVALHQVVYPNGDHCHMVNTWFRCRAVGGEARVNDSESIAVGWFAPDALPEMSPFAMVRIRTSLEEDAPAWFARPGEGEIAGRQP</sequence>
<dbReference type="Proteomes" id="UP000578112">
    <property type="component" value="Unassembled WGS sequence"/>
</dbReference>
<dbReference type="CDD" id="cd18879">
    <property type="entry name" value="NUDIX_Hydrolase"/>
    <property type="match status" value="1"/>
</dbReference>
<dbReference type="PRINTS" id="PR00502">
    <property type="entry name" value="NUDIXFAMILY"/>
</dbReference>
<dbReference type="GO" id="GO:0035539">
    <property type="term" value="F:8-oxo-7,8-dihydrodeoxyguanosine triphosphate pyrophosphatase activity"/>
    <property type="evidence" value="ECO:0007669"/>
    <property type="project" value="UniProtKB-EC"/>
</dbReference>
<comment type="cofactor">
    <cofactor evidence="1">
        <name>Mg(2+)</name>
        <dbReference type="ChEBI" id="CHEBI:18420"/>
    </cofactor>
</comment>
<dbReference type="RefSeq" id="WP_184996318.1">
    <property type="nucleotide sequence ID" value="NZ_BOMK01000031.1"/>
</dbReference>
<name>A0A7W7MSE1_9ACTN</name>
<dbReference type="InterPro" id="IPR020084">
    <property type="entry name" value="NUDIX_hydrolase_CS"/>
</dbReference>
<evidence type="ECO:0000256" key="1">
    <source>
        <dbReference type="ARBA" id="ARBA00001946"/>
    </source>
</evidence>
<dbReference type="InterPro" id="IPR000086">
    <property type="entry name" value="NUDIX_hydrolase_dom"/>
</dbReference>
<dbReference type="PROSITE" id="PS00893">
    <property type="entry name" value="NUDIX_BOX"/>
    <property type="match status" value="1"/>
</dbReference>
<comment type="caution">
    <text evidence="6">The sequence shown here is derived from an EMBL/GenBank/DDBJ whole genome shotgun (WGS) entry which is preliminary data.</text>
</comment>
<dbReference type="InterPro" id="IPR020476">
    <property type="entry name" value="Nudix_hydrolase"/>
</dbReference>
<evidence type="ECO:0000259" key="5">
    <source>
        <dbReference type="PROSITE" id="PS51462"/>
    </source>
</evidence>
<dbReference type="SUPFAM" id="SSF55811">
    <property type="entry name" value="Nudix"/>
    <property type="match status" value="1"/>
</dbReference>
<evidence type="ECO:0000256" key="4">
    <source>
        <dbReference type="RuleBase" id="RU003476"/>
    </source>
</evidence>
<evidence type="ECO:0000256" key="3">
    <source>
        <dbReference type="ARBA" id="ARBA00022801"/>
    </source>
</evidence>
<dbReference type="Pfam" id="PF00293">
    <property type="entry name" value="NUDIX"/>
    <property type="match status" value="1"/>
</dbReference>
<dbReference type="PANTHER" id="PTHR43046">
    <property type="entry name" value="GDP-MANNOSE MANNOSYL HYDROLASE"/>
    <property type="match status" value="1"/>
</dbReference>
<evidence type="ECO:0000256" key="2">
    <source>
        <dbReference type="ARBA" id="ARBA00005582"/>
    </source>
</evidence>
<dbReference type="Gene3D" id="3.90.79.10">
    <property type="entry name" value="Nucleoside Triphosphate Pyrophosphohydrolase"/>
    <property type="match status" value="1"/>
</dbReference>
<dbReference type="PANTHER" id="PTHR43046:SF16">
    <property type="entry name" value="ADP-RIBOSE PYROPHOSPHATASE YJHB-RELATED"/>
    <property type="match status" value="1"/>
</dbReference>
<dbReference type="PROSITE" id="PS51462">
    <property type="entry name" value="NUDIX"/>
    <property type="match status" value="1"/>
</dbReference>
<evidence type="ECO:0000313" key="7">
    <source>
        <dbReference type="Proteomes" id="UP000578112"/>
    </source>
</evidence>
<dbReference type="AlphaFoldDB" id="A0A7W7MSE1"/>
<evidence type="ECO:0000313" key="6">
    <source>
        <dbReference type="EMBL" id="MBB4765231.1"/>
    </source>
</evidence>
<dbReference type="EC" id="3.6.1.55" evidence="6"/>
<dbReference type="EMBL" id="JACHNH010000001">
    <property type="protein sequence ID" value="MBB4765231.1"/>
    <property type="molecule type" value="Genomic_DNA"/>
</dbReference>
<organism evidence="6 7">
    <name type="scientific">Actinoplanes digitatis</name>
    <dbReference type="NCBI Taxonomy" id="1868"/>
    <lineage>
        <taxon>Bacteria</taxon>
        <taxon>Bacillati</taxon>
        <taxon>Actinomycetota</taxon>
        <taxon>Actinomycetes</taxon>
        <taxon>Micromonosporales</taxon>
        <taxon>Micromonosporaceae</taxon>
        <taxon>Actinoplanes</taxon>
    </lineage>
</organism>
<keyword evidence="7" id="KW-1185">Reference proteome</keyword>
<accession>A0A7W7MSE1</accession>
<reference evidence="6 7" key="1">
    <citation type="submission" date="2020-08" db="EMBL/GenBank/DDBJ databases">
        <title>Sequencing the genomes of 1000 actinobacteria strains.</title>
        <authorList>
            <person name="Klenk H.-P."/>
        </authorList>
    </citation>
    <scope>NUCLEOTIDE SEQUENCE [LARGE SCALE GENOMIC DNA]</scope>
    <source>
        <strain evidence="6 7">DSM 43149</strain>
    </source>
</reference>
<comment type="similarity">
    <text evidence="2 4">Belongs to the Nudix hydrolase family.</text>
</comment>
<protein>
    <submittedName>
        <fullName evidence="6">8-oxo-dGTP diphosphatase</fullName>
        <ecNumber evidence="6">3.6.1.55</ecNumber>
    </submittedName>
</protein>
<keyword evidence="3 4" id="KW-0378">Hydrolase</keyword>
<dbReference type="InterPro" id="IPR015797">
    <property type="entry name" value="NUDIX_hydrolase-like_dom_sf"/>
</dbReference>
<gene>
    <name evidence="6" type="ORF">BJ971_005787</name>
</gene>
<feature type="domain" description="Nudix hydrolase" evidence="5">
    <location>
        <begin position="19"/>
        <end position="154"/>
    </location>
</feature>